<reference evidence="3 4" key="1">
    <citation type="journal article" date="2019" name="Sci. Rep.">
        <title>Orb-weaving spider Araneus ventricosus genome elucidates the spidroin gene catalogue.</title>
        <authorList>
            <person name="Kono N."/>
            <person name="Nakamura H."/>
            <person name="Ohtoshi R."/>
            <person name="Moran D.A.P."/>
            <person name="Shinohara A."/>
            <person name="Yoshida Y."/>
            <person name="Fujiwara M."/>
            <person name="Mori M."/>
            <person name="Tomita M."/>
            <person name="Arakawa K."/>
        </authorList>
    </citation>
    <scope>NUCLEOTIDE SEQUENCE [LARGE SCALE GENOMIC DNA]</scope>
</reference>
<dbReference type="InterPro" id="IPR041577">
    <property type="entry name" value="RT_RNaseH_2"/>
</dbReference>
<comment type="caution">
    <text evidence="3">The sequence shown here is derived from an EMBL/GenBank/DDBJ whole genome shotgun (WGS) entry which is preliminary data.</text>
</comment>
<gene>
    <name evidence="3" type="ORF">AVEN_188413_1</name>
</gene>
<dbReference type="OrthoDB" id="6630773at2759"/>
<accession>A0A4Y2RU47</accession>
<dbReference type="InterPro" id="IPR043502">
    <property type="entry name" value="DNA/RNA_pol_sf"/>
</dbReference>
<evidence type="ECO:0000313" key="4">
    <source>
        <dbReference type="Proteomes" id="UP000499080"/>
    </source>
</evidence>
<feature type="compositionally biased region" description="Basic and acidic residues" evidence="1">
    <location>
        <begin position="66"/>
        <end position="84"/>
    </location>
</feature>
<evidence type="ECO:0000256" key="1">
    <source>
        <dbReference type="SAM" id="MobiDB-lite"/>
    </source>
</evidence>
<feature type="region of interest" description="Disordered" evidence="1">
    <location>
        <begin position="64"/>
        <end position="132"/>
    </location>
</feature>
<dbReference type="Pfam" id="PF17919">
    <property type="entry name" value="RT_RNaseH_2"/>
    <property type="match status" value="1"/>
</dbReference>
<protein>
    <recommendedName>
        <fullName evidence="2">Reverse transcriptase/retrotransposon-derived protein RNase H-like domain-containing protein</fullName>
    </recommendedName>
</protein>
<feature type="compositionally biased region" description="Polar residues" evidence="1">
    <location>
        <begin position="106"/>
        <end position="115"/>
    </location>
</feature>
<name>A0A4Y2RU47_ARAVE</name>
<evidence type="ECO:0000313" key="3">
    <source>
        <dbReference type="EMBL" id="GBN78465.1"/>
    </source>
</evidence>
<organism evidence="3 4">
    <name type="scientific">Araneus ventricosus</name>
    <name type="common">Orbweaver spider</name>
    <name type="synonym">Epeira ventricosa</name>
    <dbReference type="NCBI Taxonomy" id="182803"/>
    <lineage>
        <taxon>Eukaryota</taxon>
        <taxon>Metazoa</taxon>
        <taxon>Ecdysozoa</taxon>
        <taxon>Arthropoda</taxon>
        <taxon>Chelicerata</taxon>
        <taxon>Arachnida</taxon>
        <taxon>Araneae</taxon>
        <taxon>Araneomorphae</taxon>
        <taxon>Entelegynae</taxon>
        <taxon>Araneoidea</taxon>
        <taxon>Araneidae</taxon>
        <taxon>Araneus</taxon>
    </lineage>
</organism>
<dbReference type="SUPFAM" id="SSF56672">
    <property type="entry name" value="DNA/RNA polymerases"/>
    <property type="match status" value="1"/>
</dbReference>
<sequence length="132" mass="14741">MIFDQGKETTVTTDASSYGLGATQICQQQADGRRSLMAYEYRTLTPAKNRYAQIEKEALAVTCLQKEPKAPDSPPRFHPEPKPEDDSDVTGYQHSPAGTDPRMSLTLMSSPQSPKTYPEKSWLITEHLHSPM</sequence>
<dbReference type="EMBL" id="BGPR01018185">
    <property type="protein sequence ID" value="GBN78465.1"/>
    <property type="molecule type" value="Genomic_DNA"/>
</dbReference>
<feature type="domain" description="Reverse transcriptase/retrotransposon-derived protein RNase H-like" evidence="2">
    <location>
        <begin position="2"/>
        <end position="62"/>
    </location>
</feature>
<dbReference type="GO" id="GO:0071897">
    <property type="term" value="P:DNA biosynthetic process"/>
    <property type="evidence" value="ECO:0007669"/>
    <property type="project" value="UniProtKB-ARBA"/>
</dbReference>
<proteinExistence type="predicted"/>
<dbReference type="AlphaFoldDB" id="A0A4Y2RU47"/>
<evidence type="ECO:0000259" key="2">
    <source>
        <dbReference type="Pfam" id="PF17919"/>
    </source>
</evidence>
<dbReference type="Proteomes" id="UP000499080">
    <property type="component" value="Unassembled WGS sequence"/>
</dbReference>
<keyword evidence="4" id="KW-1185">Reference proteome</keyword>